<dbReference type="InterPro" id="IPR036104">
    <property type="entry name" value="BFN_sf"/>
</dbReference>
<sequence length="177" mass="18919">MAEVRFARLAVHRMTREPLALLVETGGDRCVVVSVRAPQAEVIDRGARTDDGDEDGRMTQDLVADLAALVGRRLERAAITELVDDRFRAELVLDDGARLPGRPSDVLAVGVREGLRLEVADAVLDAVGQSFAELGGDRSEPAREAAEEVERMREFLEGATAQDFGAPGADGGERGPG</sequence>
<name>A0A2U1FCM8_9PSEU</name>
<proteinExistence type="predicted"/>
<evidence type="ECO:0000256" key="1">
    <source>
        <dbReference type="SAM" id="MobiDB-lite"/>
    </source>
</evidence>
<dbReference type="Pfam" id="PF02577">
    <property type="entry name" value="BFN_dom"/>
    <property type="match status" value="1"/>
</dbReference>
<reference evidence="3 4" key="1">
    <citation type="submission" date="2018-04" db="EMBL/GenBank/DDBJ databases">
        <title>Genomic Encyclopedia of Type Strains, Phase IV (KMG-IV): sequencing the most valuable type-strain genomes for metagenomic binning, comparative biology and taxonomic classification.</title>
        <authorList>
            <person name="Goeker M."/>
        </authorList>
    </citation>
    <scope>NUCLEOTIDE SEQUENCE [LARGE SCALE GENOMIC DNA]</scope>
    <source>
        <strain evidence="3 4">DSM 45771</strain>
    </source>
</reference>
<keyword evidence="4" id="KW-1185">Reference proteome</keyword>
<evidence type="ECO:0000313" key="4">
    <source>
        <dbReference type="Proteomes" id="UP000245639"/>
    </source>
</evidence>
<dbReference type="Gene3D" id="3.10.690.10">
    <property type="entry name" value="Bifunctional nuclease domain"/>
    <property type="match status" value="1"/>
</dbReference>
<dbReference type="EMBL" id="QEKW01000005">
    <property type="protein sequence ID" value="PVZ09932.1"/>
    <property type="molecule type" value="Genomic_DNA"/>
</dbReference>
<protein>
    <recommendedName>
        <fullName evidence="2">BFN domain-containing protein</fullName>
    </recommendedName>
</protein>
<accession>A0A2U1FCM8</accession>
<evidence type="ECO:0000259" key="2">
    <source>
        <dbReference type="PROSITE" id="PS51658"/>
    </source>
</evidence>
<gene>
    <name evidence="3" type="ORF">C8D89_1055</name>
</gene>
<dbReference type="RefSeq" id="WP_116708216.1">
    <property type="nucleotide sequence ID" value="NZ_QEKW01000005.1"/>
</dbReference>
<dbReference type="AlphaFoldDB" id="A0A2U1FCM8"/>
<dbReference type="SUPFAM" id="SSF103256">
    <property type="entry name" value="Hypothetical protein TM0160"/>
    <property type="match status" value="1"/>
</dbReference>
<feature type="domain" description="BFN" evidence="2">
    <location>
        <begin position="1"/>
        <end position="131"/>
    </location>
</feature>
<dbReference type="Proteomes" id="UP000245639">
    <property type="component" value="Unassembled WGS sequence"/>
</dbReference>
<evidence type="ECO:0000313" key="3">
    <source>
        <dbReference type="EMBL" id="PVZ09932.1"/>
    </source>
</evidence>
<dbReference type="InterPro" id="IPR003729">
    <property type="entry name" value="Bi_nuclease_dom"/>
</dbReference>
<dbReference type="OrthoDB" id="9788698at2"/>
<comment type="caution">
    <text evidence="3">The sequence shown here is derived from an EMBL/GenBank/DDBJ whole genome shotgun (WGS) entry which is preliminary data.</text>
</comment>
<organism evidence="3 4">
    <name type="scientific">Actinomycetospora cinnamomea</name>
    <dbReference type="NCBI Taxonomy" id="663609"/>
    <lineage>
        <taxon>Bacteria</taxon>
        <taxon>Bacillati</taxon>
        <taxon>Actinomycetota</taxon>
        <taxon>Actinomycetes</taxon>
        <taxon>Pseudonocardiales</taxon>
        <taxon>Pseudonocardiaceae</taxon>
        <taxon>Actinomycetospora</taxon>
    </lineage>
</organism>
<dbReference type="PROSITE" id="PS51658">
    <property type="entry name" value="BFN"/>
    <property type="match status" value="1"/>
</dbReference>
<dbReference type="GO" id="GO:0004518">
    <property type="term" value="F:nuclease activity"/>
    <property type="evidence" value="ECO:0007669"/>
    <property type="project" value="InterPro"/>
</dbReference>
<feature type="region of interest" description="Disordered" evidence="1">
    <location>
        <begin position="156"/>
        <end position="177"/>
    </location>
</feature>